<protein>
    <submittedName>
        <fullName evidence="1">Uncharacterized protein</fullName>
    </submittedName>
</protein>
<accession>A0A975EQ93</accession>
<dbReference type="RefSeq" id="WP_209357039.1">
    <property type="nucleotide sequence ID" value="NZ_CP060010.1"/>
</dbReference>
<dbReference type="KEGG" id="cact:HZ995_02095"/>
<sequence length="67" mass="7582">MDLHPGDHVVIRAFDDIPEHLFLVDEVYDDCVGGYSLTGPLEGEYGEPDFDMILRKITSRIFKPKGT</sequence>
<evidence type="ECO:0000313" key="2">
    <source>
        <dbReference type="EMBL" id="QTN36380.1"/>
    </source>
</evidence>
<dbReference type="KEGG" id="cact:HZ995_02355"/>
<evidence type="ECO:0000313" key="3">
    <source>
        <dbReference type="Proteomes" id="UP000665026"/>
    </source>
</evidence>
<dbReference type="EMBL" id="CP060010">
    <property type="protein sequence ID" value="QTN36338.1"/>
    <property type="molecule type" value="Genomic_DNA"/>
</dbReference>
<dbReference type="EMBL" id="CP060010">
    <property type="protein sequence ID" value="QTN36380.1"/>
    <property type="molecule type" value="Genomic_DNA"/>
</dbReference>
<dbReference type="Proteomes" id="UP000665026">
    <property type="component" value="Chromosome"/>
</dbReference>
<reference evidence="1" key="1">
    <citation type="submission" date="2020-07" db="EMBL/GenBank/DDBJ databases">
        <title>Genome sequences of bacteria associated with the marine, planktonic diatom Thalassiosira profunda strain ECT2AJA-044.</title>
        <authorList>
            <person name="Gargas C.B."/>
            <person name="Roberts W.R."/>
            <person name="Alverson A.J."/>
        </authorList>
    </citation>
    <scope>NUCLEOTIDE SEQUENCE</scope>
    <source>
        <strain evidence="1">ECT2AJA-044</strain>
    </source>
</reference>
<gene>
    <name evidence="1" type="ORF">HZ995_02095</name>
    <name evidence="2" type="ORF">HZ995_02355</name>
</gene>
<organism evidence="1 3">
    <name type="scientific">Cognatishimia activa</name>
    <dbReference type="NCBI Taxonomy" id="1715691"/>
    <lineage>
        <taxon>Bacteria</taxon>
        <taxon>Pseudomonadati</taxon>
        <taxon>Pseudomonadota</taxon>
        <taxon>Alphaproteobacteria</taxon>
        <taxon>Rhodobacterales</taxon>
        <taxon>Paracoccaceae</taxon>
        <taxon>Cognatishimia</taxon>
    </lineage>
</organism>
<evidence type="ECO:0000313" key="1">
    <source>
        <dbReference type="EMBL" id="QTN36338.1"/>
    </source>
</evidence>
<name>A0A975EQ93_9RHOB</name>
<proteinExistence type="predicted"/>
<dbReference type="AlphaFoldDB" id="A0A975EQ93"/>